<dbReference type="Proteomes" id="UP000183810">
    <property type="component" value="Chromosome"/>
</dbReference>
<dbReference type="Pfam" id="PF02342">
    <property type="entry name" value="TerD"/>
    <property type="match status" value="1"/>
</dbReference>
<evidence type="ECO:0000259" key="2">
    <source>
        <dbReference type="Pfam" id="PF02342"/>
    </source>
</evidence>
<sequence length="667" mass="71408">MLTSNENLPRCEIMADPSRQTAVTTKGTEAVTPPKLLRGQNLPLPADANCIDAVIGWADSAADVDASALLLGADGKVGSDADFVFYNQPRSADGSVRFEGTDASRGRARARIVVDLSAVPEHVHTVALVGSVTTGNFGALGDLTLEILDGAGSSLAEYVTSDATTETAFVFGEVYRRAGAWKVRAVGQGWDSGLAGLATDFGVEVDDAAEPAQGETPGPARISAHEAGSPYRLWGQPRSWHDHELEVKDEYLPAIRSLLPNPLPEDRTELSPEVELIPEPAGPQGPWAISVRVERRTIGYLNAEISRDWAGPIRRIIASGFIPTTSGRIWYSEYDGWDGTESRASVQLGLGEACDAIPLNEPPTVPYTILPRSAIVQVTKEHEHFDALRKFVPGSGHGVLIVTLHEVVPESGKAKPHVEVRVDDQRIGQLTPQTSQRFAPLIQHLARRGLVTACWGDITGSAVAAKVRIDSIKANEATPQLLDGTPVTCPQLCPESPDPLCYDLTAARPLLEPLPLVQAVARPLPVEPSDGSILRFSRGGYNYVAVRRGESWETTSTGGGGAISQVMSWTNLGSRVRKFDIARGFAPVEGSGDTRIRQSLAVVRFTMGGHYLAAINVGSTGSEEGVWYTTVTESAAGRLSFADYASWPDIAQHGQSIQVVSQWTPLG</sequence>
<feature type="domain" description="TerD" evidence="2">
    <location>
        <begin position="35"/>
        <end position="201"/>
    </location>
</feature>
<accession>A0A1J0VPJ8</accession>
<organism evidence="3 4">
    <name type="scientific">Nocardia mangyaensis</name>
    <dbReference type="NCBI Taxonomy" id="2213200"/>
    <lineage>
        <taxon>Bacteria</taxon>
        <taxon>Bacillati</taxon>
        <taxon>Actinomycetota</taxon>
        <taxon>Actinomycetes</taxon>
        <taxon>Mycobacteriales</taxon>
        <taxon>Nocardiaceae</taxon>
        <taxon>Nocardia</taxon>
    </lineage>
</organism>
<dbReference type="PANTHER" id="PTHR32097">
    <property type="entry name" value="CAMP-BINDING PROTEIN 1-RELATED"/>
    <property type="match status" value="1"/>
</dbReference>
<proteinExistence type="inferred from homology"/>
<evidence type="ECO:0000313" key="4">
    <source>
        <dbReference type="Proteomes" id="UP000183810"/>
    </source>
</evidence>
<evidence type="ECO:0000313" key="3">
    <source>
        <dbReference type="EMBL" id="APE33968.1"/>
    </source>
</evidence>
<comment type="similarity">
    <text evidence="1">Belongs to the CAPAB/TerDEXZ family.</text>
</comment>
<protein>
    <recommendedName>
        <fullName evidence="2">TerD domain-containing protein</fullName>
    </recommendedName>
</protein>
<dbReference type="AlphaFoldDB" id="A0A1J0VPJ8"/>
<dbReference type="InterPro" id="IPR003325">
    <property type="entry name" value="TerD"/>
</dbReference>
<evidence type="ECO:0000256" key="1">
    <source>
        <dbReference type="ARBA" id="ARBA00008775"/>
    </source>
</evidence>
<gene>
    <name evidence="3" type="ORF">BOX37_08270</name>
</gene>
<dbReference type="Gene3D" id="2.60.60.30">
    <property type="entry name" value="sav2460 like domains"/>
    <property type="match status" value="1"/>
</dbReference>
<name>A0A1J0VPJ8_9NOCA</name>
<dbReference type="PANTHER" id="PTHR32097:SF4">
    <property type="entry name" value="GENERAL STRESS PROTEIN 16U"/>
    <property type="match status" value="1"/>
</dbReference>
<dbReference type="KEGG" id="nsl:BOX37_08270"/>
<dbReference type="EMBL" id="CP018082">
    <property type="protein sequence ID" value="APE33968.1"/>
    <property type="molecule type" value="Genomic_DNA"/>
</dbReference>
<dbReference type="CDD" id="cd06974">
    <property type="entry name" value="TerD_like"/>
    <property type="match status" value="1"/>
</dbReference>
<reference evidence="3" key="1">
    <citation type="submission" date="2016-11" db="EMBL/GenBank/DDBJ databases">
        <authorList>
            <person name="Jaros S."/>
            <person name="Januszkiewicz K."/>
            <person name="Wedrychowicz H."/>
        </authorList>
    </citation>
    <scope>NUCLEOTIDE SEQUENCE [LARGE SCALE GENOMIC DNA]</scope>
    <source>
        <strain evidence="3">Y48</strain>
    </source>
</reference>
<keyword evidence="4" id="KW-1185">Reference proteome</keyword>
<dbReference type="InterPro" id="IPR051324">
    <property type="entry name" value="Stress/Tellurium_Resist"/>
</dbReference>